<dbReference type="CDD" id="cd00761">
    <property type="entry name" value="Glyco_tranf_GTA_type"/>
    <property type="match status" value="1"/>
</dbReference>
<sequence length="297" mass="34319">MEISVIIPSFNGLAKLPGLLSCLMKQSVRNFEVWVIVDGSTDETEEYLSSLEFENTFNLNYKVQPNRGRSATRNQGARLAKGKLLLFLDDDMEPDAHCLGAHLAHHQKFTGSVLVGNQMEDSSILKTDVQRYKAFLSRKWLNQLHTDASGRLVQPFITAAHFSISKELFQRIGGFDESLTDAEDRELAARCVQDNIPIHFDKKINAWHNDLITARSYSKRLHEYEKANSQLQLLHPEFFTSKEKRFSSLQKIVYAFFGQSIWIWMIDHFNVFMVLPLKLRYLVYDWVFTGSSYLKSR</sequence>
<keyword evidence="2" id="KW-0808">Transferase</keyword>
<dbReference type="Proteomes" id="UP001610063">
    <property type="component" value="Unassembled WGS sequence"/>
</dbReference>
<dbReference type="PANTHER" id="PTHR43685:SF2">
    <property type="entry name" value="GLYCOSYLTRANSFERASE 2-LIKE DOMAIN-CONTAINING PROTEIN"/>
    <property type="match status" value="1"/>
</dbReference>
<protein>
    <submittedName>
        <fullName evidence="2">Glycosyltransferase family 2 protein</fullName>
        <ecNumber evidence="2">2.4.-.-</ecNumber>
    </submittedName>
</protein>
<reference evidence="2 3" key="1">
    <citation type="journal article" date="2013" name="Int. J. Syst. Evol. Microbiol.">
        <title>Marinoscillum luteum sp. nov., isolated from marine sediment.</title>
        <authorList>
            <person name="Cha I.T."/>
            <person name="Park S.J."/>
            <person name="Kim S.J."/>
            <person name="Kim J.G."/>
            <person name="Jung M.Y."/>
            <person name="Shin K.S."/>
            <person name="Kwon K.K."/>
            <person name="Yang S.H."/>
            <person name="Seo Y.S."/>
            <person name="Rhee S.K."/>
        </authorList>
    </citation>
    <scope>NUCLEOTIDE SEQUENCE [LARGE SCALE GENOMIC DNA]</scope>
    <source>
        <strain evidence="2 3">KCTC 23939</strain>
    </source>
</reference>
<evidence type="ECO:0000313" key="3">
    <source>
        <dbReference type="Proteomes" id="UP001610063"/>
    </source>
</evidence>
<dbReference type="Pfam" id="PF00535">
    <property type="entry name" value="Glycos_transf_2"/>
    <property type="match status" value="1"/>
</dbReference>
<comment type="caution">
    <text evidence="2">The sequence shown here is derived from an EMBL/GenBank/DDBJ whole genome shotgun (WGS) entry which is preliminary data.</text>
</comment>
<dbReference type="InterPro" id="IPR029044">
    <property type="entry name" value="Nucleotide-diphossugar_trans"/>
</dbReference>
<dbReference type="Gene3D" id="3.90.550.10">
    <property type="entry name" value="Spore Coat Polysaccharide Biosynthesis Protein SpsA, Chain A"/>
    <property type="match status" value="1"/>
</dbReference>
<gene>
    <name evidence="2" type="ORF">ACHKAR_15000</name>
</gene>
<name>A0ABW7NBA0_9BACT</name>
<keyword evidence="2" id="KW-0328">Glycosyltransferase</keyword>
<feature type="domain" description="Glycosyltransferase 2-like" evidence="1">
    <location>
        <begin position="4"/>
        <end position="172"/>
    </location>
</feature>
<accession>A0ABW7NBA0</accession>
<evidence type="ECO:0000313" key="2">
    <source>
        <dbReference type="EMBL" id="MFH6984762.1"/>
    </source>
</evidence>
<dbReference type="InterPro" id="IPR001173">
    <property type="entry name" value="Glyco_trans_2-like"/>
</dbReference>
<organism evidence="2 3">
    <name type="scientific">Marinoscillum luteum</name>
    <dbReference type="NCBI Taxonomy" id="861051"/>
    <lineage>
        <taxon>Bacteria</taxon>
        <taxon>Pseudomonadati</taxon>
        <taxon>Bacteroidota</taxon>
        <taxon>Cytophagia</taxon>
        <taxon>Cytophagales</taxon>
        <taxon>Reichenbachiellaceae</taxon>
        <taxon>Marinoscillum</taxon>
    </lineage>
</organism>
<dbReference type="SUPFAM" id="SSF53448">
    <property type="entry name" value="Nucleotide-diphospho-sugar transferases"/>
    <property type="match status" value="1"/>
</dbReference>
<proteinExistence type="predicted"/>
<evidence type="ECO:0000259" key="1">
    <source>
        <dbReference type="Pfam" id="PF00535"/>
    </source>
</evidence>
<keyword evidence="3" id="KW-1185">Reference proteome</keyword>
<dbReference type="GO" id="GO:0016757">
    <property type="term" value="F:glycosyltransferase activity"/>
    <property type="evidence" value="ECO:0007669"/>
    <property type="project" value="UniProtKB-KW"/>
</dbReference>
<dbReference type="InterPro" id="IPR050834">
    <property type="entry name" value="Glycosyltransf_2"/>
</dbReference>
<dbReference type="EC" id="2.4.-.-" evidence="2"/>
<dbReference type="RefSeq" id="WP_395418194.1">
    <property type="nucleotide sequence ID" value="NZ_JBIPKE010000018.1"/>
</dbReference>
<dbReference type="EMBL" id="JBIPKE010000018">
    <property type="protein sequence ID" value="MFH6984762.1"/>
    <property type="molecule type" value="Genomic_DNA"/>
</dbReference>
<dbReference type="PANTHER" id="PTHR43685">
    <property type="entry name" value="GLYCOSYLTRANSFERASE"/>
    <property type="match status" value="1"/>
</dbReference>